<gene>
    <name evidence="4" type="ORF">DWB61_05825</name>
</gene>
<dbReference type="InterPro" id="IPR006224">
    <property type="entry name" value="PsdUridine_synth_RluA-like_CS"/>
</dbReference>
<dbReference type="PANTHER" id="PTHR21600:SF44">
    <property type="entry name" value="RIBOSOMAL LARGE SUBUNIT PSEUDOURIDINE SYNTHASE D"/>
    <property type="match status" value="1"/>
</dbReference>
<evidence type="ECO:0000256" key="1">
    <source>
        <dbReference type="ARBA" id="ARBA00010876"/>
    </source>
</evidence>
<accession>A0A425Y4G7</accession>
<evidence type="ECO:0000256" key="2">
    <source>
        <dbReference type="ARBA" id="ARBA00023235"/>
    </source>
</evidence>
<dbReference type="GO" id="GO:0009982">
    <property type="term" value="F:pseudouridine synthase activity"/>
    <property type="evidence" value="ECO:0007669"/>
    <property type="project" value="InterPro"/>
</dbReference>
<dbReference type="InterPro" id="IPR006145">
    <property type="entry name" value="PsdUridine_synth_RsuA/RluA"/>
</dbReference>
<evidence type="ECO:0000259" key="3">
    <source>
        <dbReference type="Pfam" id="PF00849"/>
    </source>
</evidence>
<dbReference type="GO" id="GO:0140098">
    <property type="term" value="F:catalytic activity, acting on RNA"/>
    <property type="evidence" value="ECO:0007669"/>
    <property type="project" value="UniProtKB-ARBA"/>
</dbReference>
<protein>
    <submittedName>
        <fullName evidence="4">RluA family pseudouridine synthase</fullName>
    </submittedName>
</protein>
<keyword evidence="2" id="KW-0413">Isomerase</keyword>
<dbReference type="PROSITE" id="PS01129">
    <property type="entry name" value="PSI_RLU"/>
    <property type="match status" value="1"/>
</dbReference>
<dbReference type="Pfam" id="PF00849">
    <property type="entry name" value="PseudoU_synth_2"/>
    <property type="match status" value="1"/>
</dbReference>
<sequence length="234" mass="27037">MEENQQKTKKISTKYQPKGLTLLYEDQDIIVVNKMSGLLTMASDREREKTAYFLLSNYVKKGSPKSKNRVFIVHRLDKDTSGVLVFAKTEKAKFFLQDEWQSFSKKYVAVIEGKMREKEGIITSYLAENSIHRVFSVRNADKGKFAKTGYKVVKESERFSLVNIHLFTGRKNQIRVHFYEQGCPVAGDKIYGEKSVGIKRLALHSAQLTIRHPHTKKEMTFEANTPSYFKQLIK</sequence>
<dbReference type="PANTHER" id="PTHR21600">
    <property type="entry name" value="MITOCHONDRIAL RNA PSEUDOURIDINE SYNTHASE"/>
    <property type="match status" value="1"/>
</dbReference>
<dbReference type="OrthoDB" id="9796412at2"/>
<comment type="caution">
    <text evidence="4">The sequence shown here is derived from an EMBL/GenBank/DDBJ whole genome shotgun (WGS) entry which is preliminary data.</text>
</comment>
<evidence type="ECO:0000313" key="4">
    <source>
        <dbReference type="EMBL" id="RRG23097.1"/>
    </source>
</evidence>
<reference evidence="4 5" key="1">
    <citation type="submission" date="2018-07" db="EMBL/GenBank/DDBJ databases">
        <title>Draft genome sequence of Ancylomarina sp. M1P.</title>
        <authorList>
            <person name="Yadav S."/>
            <person name="Villanueva L."/>
            <person name="Damste J.S.S."/>
        </authorList>
    </citation>
    <scope>NUCLEOTIDE SEQUENCE [LARGE SCALE GENOMIC DNA]</scope>
    <source>
        <strain evidence="4 5">M1P</strain>
    </source>
</reference>
<dbReference type="EMBL" id="QQWG01000004">
    <property type="protein sequence ID" value="RRG23097.1"/>
    <property type="molecule type" value="Genomic_DNA"/>
</dbReference>
<dbReference type="Gene3D" id="3.30.2350.10">
    <property type="entry name" value="Pseudouridine synthase"/>
    <property type="match status" value="1"/>
</dbReference>
<feature type="domain" description="Pseudouridine synthase RsuA/RluA-like" evidence="3">
    <location>
        <begin position="28"/>
        <end position="178"/>
    </location>
</feature>
<evidence type="ECO:0000313" key="5">
    <source>
        <dbReference type="Proteomes" id="UP000285794"/>
    </source>
</evidence>
<name>A0A425Y4G7_9BACT</name>
<keyword evidence="5" id="KW-1185">Reference proteome</keyword>
<dbReference type="AlphaFoldDB" id="A0A425Y4G7"/>
<proteinExistence type="inferred from homology"/>
<dbReference type="RefSeq" id="WP_125029959.1">
    <property type="nucleotide sequence ID" value="NZ_JAPXVP010000004.1"/>
</dbReference>
<dbReference type="CDD" id="cd02869">
    <property type="entry name" value="PseudoU_synth_RluA_like"/>
    <property type="match status" value="1"/>
</dbReference>
<comment type="similarity">
    <text evidence="1">Belongs to the pseudouridine synthase RluA family.</text>
</comment>
<dbReference type="InterPro" id="IPR050188">
    <property type="entry name" value="RluA_PseudoU_synthase"/>
</dbReference>
<dbReference type="GO" id="GO:0000455">
    <property type="term" value="P:enzyme-directed rRNA pseudouridine synthesis"/>
    <property type="evidence" value="ECO:0007669"/>
    <property type="project" value="TreeGrafter"/>
</dbReference>
<dbReference type="SUPFAM" id="SSF55120">
    <property type="entry name" value="Pseudouridine synthase"/>
    <property type="match status" value="1"/>
</dbReference>
<dbReference type="GO" id="GO:0003723">
    <property type="term" value="F:RNA binding"/>
    <property type="evidence" value="ECO:0007669"/>
    <property type="project" value="InterPro"/>
</dbReference>
<organism evidence="4 5">
    <name type="scientific">Ancylomarina euxinus</name>
    <dbReference type="NCBI Taxonomy" id="2283627"/>
    <lineage>
        <taxon>Bacteria</taxon>
        <taxon>Pseudomonadati</taxon>
        <taxon>Bacteroidota</taxon>
        <taxon>Bacteroidia</taxon>
        <taxon>Marinilabiliales</taxon>
        <taxon>Marinifilaceae</taxon>
        <taxon>Ancylomarina</taxon>
    </lineage>
</organism>
<dbReference type="InterPro" id="IPR020103">
    <property type="entry name" value="PsdUridine_synth_cat_dom_sf"/>
</dbReference>
<dbReference type="Proteomes" id="UP000285794">
    <property type="component" value="Unassembled WGS sequence"/>
</dbReference>